<keyword evidence="1" id="KW-1133">Transmembrane helix</keyword>
<keyword evidence="1" id="KW-0812">Transmembrane</keyword>
<proteinExistence type="predicted"/>
<gene>
    <name evidence="2" type="ORF">H1Z91_07400</name>
    <name evidence="3" type="ORF">KYX84_14440</name>
</gene>
<reference evidence="3" key="2">
    <citation type="journal article" date="2022" name="J. Anim. Sci.">
        <title>Whole genome sequence analyses-based assessment of virulence potential and antimicrobial susceptibilities and resistance of Enterococcus faecium strains isolated from commercial swine and cattle probiotic products.</title>
        <authorList>
            <person name="Shridhar P.B."/>
            <person name="Amachawadi R.G."/>
            <person name="Tokach M."/>
            <person name="Patel I."/>
            <person name="Gangiredla J."/>
            <person name="Mammel M."/>
            <person name="Nagaraja T.G."/>
        </authorList>
    </citation>
    <scope>NUCLEOTIDE SEQUENCE</scope>
    <source>
        <strain evidence="3">EF216</strain>
    </source>
</reference>
<dbReference type="Proteomes" id="UP000531895">
    <property type="component" value="Unassembled WGS sequence"/>
</dbReference>
<dbReference type="Proteomes" id="UP000704433">
    <property type="component" value="Unassembled WGS sequence"/>
</dbReference>
<evidence type="ECO:0000256" key="1">
    <source>
        <dbReference type="SAM" id="Phobius"/>
    </source>
</evidence>
<feature type="transmembrane region" description="Helical" evidence="1">
    <location>
        <begin position="20"/>
        <end position="46"/>
    </location>
</feature>
<dbReference type="EMBL" id="JACEIT010000009">
    <property type="protein sequence ID" value="MBA4546165.1"/>
    <property type="molecule type" value="Genomic_DNA"/>
</dbReference>
<dbReference type="RefSeq" id="WP_002308423.1">
    <property type="nucleotide sequence ID" value="NZ_BNJW01000009.1"/>
</dbReference>
<reference evidence="2 4" key="1">
    <citation type="submission" date="2020-07" db="EMBL/GenBank/DDBJ databases">
        <authorList>
            <person name="Feng H."/>
        </authorList>
    </citation>
    <scope>NUCLEOTIDE SEQUENCE [LARGE SCALE GENOMIC DNA]</scope>
    <source>
        <strain evidence="2">S-7</strain>
        <strain evidence="4">s-7</strain>
    </source>
</reference>
<dbReference type="EMBL" id="JAIFOD010000105">
    <property type="protein sequence ID" value="MBX4195330.1"/>
    <property type="molecule type" value="Genomic_DNA"/>
</dbReference>
<accession>A0A7W2AL34</accession>
<dbReference type="AlphaFoldDB" id="A0A7W2AL34"/>
<evidence type="ECO:0000313" key="3">
    <source>
        <dbReference type="EMBL" id="MBX4195330.1"/>
    </source>
</evidence>
<comment type="caution">
    <text evidence="2">The sequence shown here is derived from an EMBL/GenBank/DDBJ whole genome shotgun (WGS) entry which is preliminary data.</text>
</comment>
<organism evidence="2 4">
    <name type="scientific">Enterococcus lactis</name>
    <dbReference type="NCBI Taxonomy" id="357441"/>
    <lineage>
        <taxon>Bacteria</taxon>
        <taxon>Bacillati</taxon>
        <taxon>Bacillota</taxon>
        <taxon>Bacilli</taxon>
        <taxon>Lactobacillales</taxon>
        <taxon>Enterococcaceae</taxon>
        <taxon>Enterococcus</taxon>
    </lineage>
</organism>
<evidence type="ECO:0000313" key="2">
    <source>
        <dbReference type="EMBL" id="MBA4546165.1"/>
    </source>
</evidence>
<sequence>MDYSAPTITSQNIYLAEDQVVWYTVAIAILLLLAVTIVAACVLYCLTKGKSFTGSWSYVNGSGSVRLGCK</sequence>
<name>A0A7W2AL34_9ENTE</name>
<protein>
    <submittedName>
        <fullName evidence="2">Uncharacterized protein</fullName>
    </submittedName>
</protein>
<keyword evidence="1" id="KW-0472">Membrane</keyword>
<evidence type="ECO:0000313" key="4">
    <source>
        <dbReference type="Proteomes" id="UP000531895"/>
    </source>
</evidence>